<keyword evidence="8" id="KW-1185">Reference proteome</keyword>
<dbReference type="InterPro" id="IPR019734">
    <property type="entry name" value="TPR_rpt"/>
</dbReference>
<dbReference type="PANTHER" id="PTHR13350">
    <property type="entry name" value="INTEGRATOR COMPLEX SUBUNIT 8"/>
    <property type="match status" value="1"/>
</dbReference>
<accession>A0ABM1N5A6</accession>
<organism evidence="8 9">
    <name type="scientific">Nicrophorus vespilloides</name>
    <name type="common">Boreal carrion beetle</name>
    <dbReference type="NCBI Taxonomy" id="110193"/>
    <lineage>
        <taxon>Eukaryota</taxon>
        <taxon>Metazoa</taxon>
        <taxon>Ecdysozoa</taxon>
        <taxon>Arthropoda</taxon>
        <taxon>Hexapoda</taxon>
        <taxon>Insecta</taxon>
        <taxon>Pterygota</taxon>
        <taxon>Neoptera</taxon>
        <taxon>Endopterygota</taxon>
        <taxon>Coleoptera</taxon>
        <taxon>Polyphaga</taxon>
        <taxon>Staphyliniformia</taxon>
        <taxon>Silphidae</taxon>
        <taxon>Nicrophorinae</taxon>
        <taxon>Nicrophorus</taxon>
    </lineage>
</organism>
<dbReference type="PANTHER" id="PTHR13350:SF1">
    <property type="entry name" value="INTEGRATOR COMPLEX SUBUNIT 8"/>
    <property type="match status" value="1"/>
</dbReference>
<proteinExistence type="inferred from homology"/>
<evidence type="ECO:0000259" key="7">
    <source>
        <dbReference type="Pfam" id="PF25756"/>
    </source>
</evidence>
<evidence type="ECO:0000313" key="8">
    <source>
        <dbReference type="Proteomes" id="UP000695000"/>
    </source>
</evidence>
<keyword evidence="5" id="KW-0539">Nucleus</keyword>
<keyword evidence="4" id="KW-0158">Chromosome</keyword>
<dbReference type="SMART" id="SM00028">
    <property type="entry name" value="TPR"/>
    <property type="match status" value="2"/>
</dbReference>
<keyword evidence="6" id="KW-0802">TPR repeat</keyword>
<reference evidence="9" key="1">
    <citation type="submission" date="2025-08" db="UniProtKB">
        <authorList>
            <consortium name="RefSeq"/>
        </authorList>
    </citation>
    <scope>IDENTIFICATION</scope>
    <source>
        <tissue evidence="9">Whole Larva</tissue>
    </source>
</reference>
<evidence type="ECO:0000256" key="1">
    <source>
        <dbReference type="ARBA" id="ARBA00004123"/>
    </source>
</evidence>
<gene>
    <name evidence="9" type="primary">LOC108566560</name>
</gene>
<dbReference type="InterPro" id="IPR057980">
    <property type="entry name" value="TPR_INTS8"/>
</dbReference>
<feature type="domain" description="INTS8 TPR repeats" evidence="7">
    <location>
        <begin position="490"/>
        <end position="965"/>
    </location>
</feature>
<dbReference type="InterPro" id="IPR011990">
    <property type="entry name" value="TPR-like_helical_dom_sf"/>
</dbReference>
<comment type="subcellular location">
    <subcellularLocation>
        <location evidence="2">Chromosome</location>
    </subcellularLocation>
    <subcellularLocation>
        <location evidence="1">Nucleus</location>
    </subcellularLocation>
</comment>
<dbReference type="InterPro" id="IPR038751">
    <property type="entry name" value="INTS8"/>
</dbReference>
<dbReference type="PROSITE" id="PS50005">
    <property type="entry name" value="TPR"/>
    <property type="match status" value="1"/>
</dbReference>
<protein>
    <submittedName>
        <fullName evidence="9">Integrator complex subunit 8</fullName>
    </submittedName>
</protein>
<evidence type="ECO:0000256" key="3">
    <source>
        <dbReference type="ARBA" id="ARBA00007147"/>
    </source>
</evidence>
<feature type="repeat" description="TPR" evidence="6">
    <location>
        <begin position="246"/>
        <end position="279"/>
    </location>
</feature>
<name>A0ABM1N5A6_NICVS</name>
<dbReference type="Proteomes" id="UP000695000">
    <property type="component" value="Unplaced"/>
</dbReference>
<evidence type="ECO:0000256" key="5">
    <source>
        <dbReference type="ARBA" id="ARBA00023242"/>
    </source>
</evidence>
<comment type="similarity">
    <text evidence="3">Belongs to the Integrator subunit 8 family.</text>
</comment>
<dbReference type="RefSeq" id="XP_017782006.1">
    <property type="nucleotide sequence ID" value="XM_017926517.1"/>
</dbReference>
<evidence type="ECO:0000256" key="4">
    <source>
        <dbReference type="ARBA" id="ARBA00022454"/>
    </source>
</evidence>
<dbReference type="SUPFAM" id="SSF48452">
    <property type="entry name" value="TPR-like"/>
    <property type="match status" value="1"/>
</dbReference>
<dbReference type="Pfam" id="PF25756">
    <property type="entry name" value="TPR_INTS8"/>
    <property type="match status" value="1"/>
</dbReference>
<sequence length="967" mass="112236">MDVDLLRPGTVPISPDTVLWFEFLLDKNLLLRHLNKPNPDPTPIELITKFTTAIYESMKYEVKKPEAESNDLGNSLEISDSQPKLSLRVIALKILTLKVASYLKWNPVTLRALQFKCQHSVLQDLLYYTNNEITVEIPNVVTNDTTPQYSFALVVYHRWFIGTCMHRILNNSQNRNNSDITAMEENMMCTPENIEKSLNFLISALQWEHVPPMLGYNCFVLLTEGSRETQFEWNEAVPISKEEFKSQIHYDLGAFYFYKENYETAFKNFKQSVNYFKEIKDNKGFCSVDYDCLESYLFACNYSENSGNISLLQQMSNSIVNQYTGILNILIQDNKLREIPLVHRVTLELDIQGALSSGKFTVARDLLPKIQALNAVRCILSRNATHQYNYKTSKALEFFIWATAAVWSSTSELDKRLLATHYMQLIINLESESLLDTLLNHDILNNIFDDVDVDQLRQTVSKIVEIPSLLQNLNWNLPDVKRNPKLDLRLIEQQLISSYDSKEIRDLLVKVNCKNSNRLAWKINPKWELPIPLHSVVTSISRGFIQDFSYVMLAKSKELMLAKDWGTSIEFLRLLEKEIQNNQSLIKLAHLINWEILLVQITQLLEDWPAPHIDRQALWQACENCLKTESVFPRTEIIEQCVLCLLNIGRWEFLISFEKPWSYVDIAASIVICCQDLLKHKRQKKVNKDLWDLIVPIFSVSSSSSKRSSTGNTNIIHRDSPINNRKIQFISFFCKLRDATVLSVIIAILSKLYNILRDDSNLEVSIDTLLILPSSLSNINSYNLSSVADTLYEIVLQALTYFPSSLQWLRVMGDINFSNSNYENALKYYLQTLVVSSDYFNMPVRNDEHVFRRMIKCCTQLGCHTQAAVLCQFSDDPDYTFAFRSLVDFKFCNDSVEAYYHCFWDINILEYLVHFHHKRGEFQRRKKAMHTLGQLELNSSNNEEIQREAINLRKRTFLQAMCKQYVF</sequence>
<evidence type="ECO:0000256" key="6">
    <source>
        <dbReference type="PROSITE-ProRule" id="PRU00339"/>
    </source>
</evidence>
<evidence type="ECO:0000256" key="2">
    <source>
        <dbReference type="ARBA" id="ARBA00004286"/>
    </source>
</evidence>
<dbReference type="GeneID" id="108566560"/>
<evidence type="ECO:0000313" key="9">
    <source>
        <dbReference type="RefSeq" id="XP_017782006.1"/>
    </source>
</evidence>